<comment type="caution">
    <text evidence="2">The sequence shown here is derived from an EMBL/GenBank/DDBJ whole genome shotgun (WGS) entry which is preliminary data.</text>
</comment>
<dbReference type="RefSeq" id="WP_211326386.1">
    <property type="nucleotide sequence ID" value="NZ_BIFX01000001.1"/>
</dbReference>
<protein>
    <submittedName>
        <fullName evidence="2">RNHCP domain-containing protein</fullName>
    </submittedName>
</protein>
<keyword evidence="3" id="KW-1185">Reference proteome</keyword>
<accession>A0A326TYQ7</accession>
<gene>
    <name evidence="2" type="ORF">EI42_05793</name>
</gene>
<evidence type="ECO:0000313" key="2">
    <source>
        <dbReference type="EMBL" id="PZW20788.1"/>
    </source>
</evidence>
<evidence type="ECO:0000313" key="3">
    <source>
        <dbReference type="Proteomes" id="UP000248806"/>
    </source>
</evidence>
<dbReference type="AlphaFoldDB" id="A0A326TYQ7"/>
<dbReference type="Pfam" id="PF12647">
    <property type="entry name" value="RNHCP"/>
    <property type="match status" value="1"/>
</dbReference>
<evidence type="ECO:0000259" key="1">
    <source>
        <dbReference type="Pfam" id="PF12647"/>
    </source>
</evidence>
<dbReference type="InterPro" id="IPR024439">
    <property type="entry name" value="RNHCP"/>
</dbReference>
<dbReference type="Proteomes" id="UP000248806">
    <property type="component" value="Unassembled WGS sequence"/>
</dbReference>
<organism evidence="2 3">
    <name type="scientific">Thermosporothrix hazakensis</name>
    <dbReference type="NCBI Taxonomy" id="644383"/>
    <lineage>
        <taxon>Bacteria</taxon>
        <taxon>Bacillati</taxon>
        <taxon>Chloroflexota</taxon>
        <taxon>Ktedonobacteria</taxon>
        <taxon>Ktedonobacterales</taxon>
        <taxon>Thermosporotrichaceae</taxon>
        <taxon>Thermosporothrix</taxon>
    </lineage>
</organism>
<dbReference type="EMBL" id="QKUF01000039">
    <property type="protein sequence ID" value="PZW20788.1"/>
    <property type="molecule type" value="Genomic_DNA"/>
</dbReference>
<proteinExistence type="predicted"/>
<feature type="domain" description="RNHCP" evidence="1">
    <location>
        <begin position="52"/>
        <end position="139"/>
    </location>
</feature>
<reference evidence="2 3" key="1">
    <citation type="submission" date="2018-06" db="EMBL/GenBank/DDBJ databases">
        <title>Genomic Encyclopedia of Archaeal and Bacterial Type Strains, Phase II (KMG-II): from individual species to whole genera.</title>
        <authorList>
            <person name="Goeker M."/>
        </authorList>
    </citation>
    <scope>NUCLEOTIDE SEQUENCE [LARGE SCALE GENOMIC DNA]</scope>
    <source>
        <strain evidence="2 3">ATCC BAA-1881</strain>
    </source>
</reference>
<sequence>MKQYRKQGKKFLHLEDAIALDIYDGEDAEDFKGSTRVDAKRKQKPRHSVKEEVFKCRHCKRFVCPLPSGGKHRNHCPFCLYSRHVDAKKPGDRLSECGSVMQPVARFVRNAGEDVLVHRCLGCGVERFNRIAADDDYELMLSLPQVPPRTAREVKMQQLEEWLDEQYVQSLPDWADVG</sequence>
<name>A0A326TYQ7_THEHA</name>